<dbReference type="Gene3D" id="3.20.20.70">
    <property type="entry name" value="Aldolase class I"/>
    <property type="match status" value="1"/>
</dbReference>
<evidence type="ECO:0000313" key="4">
    <source>
        <dbReference type="Proteomes" id="UP000465241"/>
    </source>
</evidence>
<dbReference type="InterPro" id="IPR001155">
    <property type="entry name" value="OxRdtase_FMN_N"/>
</dbReference>
<dbReference type="InterPro" id="IPR013785">
    <property type="entry name" value="Aldolase_TIM"/>
</dbReference>
<dbReference type="InterPro" id="IPR045247">
    <property type="entry name" value="Oye-like"/>
</dbReference>
<evidence type="ECO:0000256" key="1">
    <source>
        <dbReference type="SAM" id="MobiDB-lite"/>
    </source>
</evidence>
<proteinExistence type="predicted"/>
<comment type="caution">
    <text evidence="3">The sequence shown here is derived from an EMBL/GenBank/DDBJ whole genome shotgun (WGS) entry which is preliminary data.</text>
</comment>
<accession>A0A7I9WYN4</accession>
<evidence type="ECO:0000259" key="2">
    <source>
        <dbReference type="Pfam" id="PF00724"/>
    </source>
</evidence>
<sequence>MNTTTTSRLWQPLDLGAVSLENRLVLSPMTRRRAARDGTPTPLMPEYYAQRSGFGLVITEGVYPSQEGRGYANQPGLADDVHEHGWAAVTEAVHAHGTPIFVQLMHAGRVTSPEVTGTDTVLAPSAIPFEDPHGRPSAHKTTAATSHDVSQLIHAHVEAARRARRAGFDGVELHAANGYLLQQFLAPSANQRTDEYGGTPRRRARFVIDVAEAVADAIGADRVGIRVSPGANIQGAFEPDEQDVSATYSALFHSLRQRRLAYVSMIHPHADSPVVQDIRRTSGSPMIVNTGFSAVTDRGTAAHLVAAGHADAVAVGRAAIANPDLPVRWRADRREASPDQATFYVGGATGYTDYPNHEATSEDPGAEQLHGP</sequence>
<feature type="domain" description="NADH:flavin oxidoreductase/NADH oxidase N-terminal" evidence="2">
    <location>
        <begin position="9"/>
        <end position="333"/>
    </location>
</feature>
<organism evidence="3 4">
    <name type="scientific">Mycolicibacterium murale</name>
    <dbReference type="NCBI Taxonomy" id="182220"/>
    <lineage>
        <taxon>Bacteria</taxon>
        <taxon>Bacillati</taxon>
        <taxon>Actinomycetota</taxon>
        <taxon>Actinomycetes</taxon>
        <taxon>Mycobacteriales</taxon>
        <taxon>Mycobacteriaceae</taxon>
        <taxon>Mycolicibacterium</taxon>
    </lineage>
</organism>
<dbReference type="Proteomes" id="UP000465241">
    <property type="component" value="Unassembled WGS sequence"/>
</dbReference>
<evidence type="ECO:0000313" key="3">
    <source>
        <dbReference type="EMBL" id="GFG62346.1"/>
    </source>
</evidence>
<dbReference type="PANTHER" id="PTHR22893">
    <property type="entry name" value="NADH OXIDOREDUCTASE-RELATED"/>
    <property type="match status" value="1"/>
</dbReference>
<feature type="region of interest" description="Disordered" evidence="1">
    <location>
        <begin position="346"/>
        <end position="372"/>
    </location>
</feature>
<dbReference type="Pfam" id="PF00724">
    <property type="entry name" value="Oxidored_FMN"/>
    <property type="match status" value="1"/>
</dbReference>
<dbReference type="PANTHER" id="PTHR22893:SF91">
    <property type="entry name" value="NADPH DEHYDROGENASE 2-RELATED"/>
    <property type="match status" value="1"/>
</dbReference>
<dbReference type="GO" id="GO:0016491">
    <property type="term" value="F:oxidoreductase activity"/>
    <property type="evidence" value="ECO:0007669"/>
    <property type="project" value="InterPro"/>
</dbReference>
<keyword evidence="4" id="KW-1185">Reference proteome</keyword>
<protein>
    <submittedName>
        <fullName evidence="3">Alkene reductase</fullName>
    </submittedName>
</protein>
<dbReference type="EMBL" id="BLKT01000003">
    <property type="protein sequence ID" value="GFG62346.1"/>
    <property type="molecule type" value="Genomic_DNA"/>
</dbReference>
<gene>
    <name evidence="3" type="ORF">MMUR_64820</name>
</gene>
<dbReference type="GO" id="GO:0005829">
    <property type="term" value="C:cytosol"/>
    <property type="evidence" value="ECO:0007669"/>
    <property type="project" value="TreeGrafter"/>
</dbReference>
<reference evidence="3 4" key="1">
    <citation type="journal article" date="2019" name="Emerg. Microbes Infect.">
        <title>Comprehensive subspecies identification of 175 nontuberculous mycobacteria species based on 7547 genomic profiles.</title>
        <authorList>
            <person name="Matsumoto Y."/>
            <person name="Kinjo T."/>
            <person name="Motooka D."/>
            <person name="Nabeya D."/>
            <person name="Jung N."/>
            <person name="Uechi K."/>
            <person name="Horii T."/>
            <person name="Iida T."/>
            <person name="Fujita J."/>
            <person name="Nakamura S."/>
        </authorList>
    </citation>
    <scope>NUCLEOTIDE SEQUENCE [LARGE SCALE GENOMIC DNA]</scope>
    <source>
        <strain evidence="3 4">JCM 13392</strain>
    </source>
</reference>
<dbReference type="AlphaFoldDB" id="A0A7I9WYN4"/>
<name>A0A7I9WYN4_9MYCO</name>
<dbReference type="RefSeq" id="WP_193491690.1">
    <property type="nucleotide sequence ID" value="NZ_BAAAMC010000033.1"/>
</dbReference>
<dbReference type="GO" id="GO:0010181">
    <property type="term" value="F:FMN binding"/>
    <property type="evidence" value="ECO:0007669"/>
    <property type="project" value="InterPro"/>
</dbReference>
<dbReference type="SUPFAM" id="SSF51395">
    <property type="entry name" value="FMN-linked oxidoreductases"/>
    <property type="match status" value="1"/>
</dbReference>